<protein>
    <recommendedName>
        <fullName evidence="2">Integrase catalytic domain-containing protein</fullName>
    </recommendedName>
</protein>
<name>A0ABP7I7A0_9ACTN</name>
<dbReference type="InterPro" id="IPR001584">
    <property type="entry name" value="Integrase_cat-core"/>
</dbReference>
<dbReference type="EMBL" id="BAABAH010000003">
    <property type="protein sequence ID" value="GAA3811049.1"/>
    <property type="molecule type" value="Genomic_DNA"/>
</dbReference>
<comment type="caution">
    <text evidence="3">The sequence shown here is derived from an EMBL/GenBank/DDBJ whole genome shotgun (WGS) entry which is preliminary data.</text>
</comment>
<evidence type="ECO:0000313" key="3">
    <source>
        <dbReference type="EMBL" id="GAA3811049.1"/>
    </source>
</evidence>
<comment type="function">
    <text evidence="1">Involved in the transposition of the insertion sequence.</text>
</comment>
<dbReference type="PROSITE" id="PS50994">
    <property type="entry name" value="INTEGRASE"/>
    <property type="match status" value="1"/>
</dbReference>
<dbReference type="PANTHER" id="PTHR46889">
    <property type="entry name" value="TRANSPOSASE INSF FOR INSERTION SEQUENCE IS3B-RELATED"/>
    <property type="match status" value="1"/>
</dbReference>
<dbReference type="InterPro" id="IPR036397">
    <property type="entry name" value="RNaseH_sf"/>
</dbReference>
<dbReference type="InterPro" id="IPR050900">
    <property type="entry name" value="Transposase_IS3/IS150/IS904"/>
</dbReference>
<evidence type="ECO:0000256" key="1">
    <source>
        <dbReference type="ARBA" id="ARBA00002286"/>
    </source>
</evidence>
<keyword evidence="4" id="KW-1185">Reference proteome</keyword>
<dbReference type="Pfam" id="PF13333">
    <property type="entry name" value="rve_2"/>
    <property type="match status" value="1"/>
</dbReference>
<evidence type="ECO:0000259" key="2">
    <source>
        <dbReference type="PROSITE" id="PS50994"/>
    </source>
</evidence>
<dbReference type="InterPro" id="IPR012337">
    <property type="entry name" value="RNaseH-like_sf"/>
</dbReference>
<dbReference type="SUPFAM" id="SSF53098">
    <property type="entry name" value="Ribonuclease H-like"/>
    <property type="match status" value="1"/>
</dbReference>
<gene>
    <name evidence="3" type="ORF">GCM10022242_11920</name>
</gene>
<accession>A0ABP7I7A0</accession>
<evidence type="ECO:0000313" key="4">
    <source>
        <dbReference type="Proteomes" id="UP001501821"/>
    </source>
</evidence>
<sequence>MFPVVCELAADGVPVAVTCRVLGVSTSGYYEWLRRRPSERDLEQAYLMAAIHEVHAASYGTYGHRRVHAELTMGRRLEVSHGRVERLMRHTGLQGVHRRRLRGCTRRDHAATPSADLVERNFTPDAPDRLYVADVTQHRTSEGWVYLAVVLDCFSRRVVGWSIADHIRSELVVDALQMALWHRRPEPGAVHHSDHGSVYTSWVFGHRLREAGLLGSMGTIGDCFDNSVAESFFATLQTELLDRSTWPTREGLANAIFSFIEGFYNPTRRHSILGYLSPADYETQHALTGPAGPQTETAA</sequence>
<dbReference type="InterPro" id="IPR025948">
    <property type="entry name" value="HTH-like_dom"/>
</dbReference>
<dbReference type="InterPro" id="IPR048020">
    <property type="entry name" value="Transpos_IS3"/>
</dbReference>
<dbReference type="Pfam" id="PF00665">
    <property type="entry name" value="rve"/>
    <property type="match status" value="1"/>
</dbReference>
<dbReference type="NCBIfam" id="NF033516">
    <property type="entry name" value="transpos_IS3"/>
    <property type="match status" value="1"/>
</dbReference>
<dbReference type="Pfam" id="PF13276">
    <property type="entry name" value="HTH_21"/>
    <property type="match status" value="1"/>
</dbReference>
<dbReference type="Gene3D" id="3.30.420.10">
    <property type="entry name" value="Ribonuclease H-like superfamily/Ribonuclease H"/>
    <property type="match status" value="1"/>
</dbReference>
<feature type="domain" description="Integrase catalytic" evidence="2">
    <location>
        <begin position="123"/>
        <end position="286"/>
    </location>
</feature>
<reference evidence="4" key="1">
    <citation type="journal article" date="2019" name="Int. J. Syst. Evol. Microbiol.">
        <title>The Global Catalogue of Microorganisms (GCM) 10K type strain sequencing project: providing services to taxonomists for standard genome sequencing and annotation.</title>
        <authorList>
            <consortium name="The Broad Institute Genomics Platform"/>
            <consortium name="The Broad Institute Genome Sequencing Center for Infectious Disease"/>
            <person name="Wu L."/>
            <person name="Ma J."/>
        </authorList>
    </citation>
    <scope>NUCLEOTIDE SEQUENCE [LARGE SCALE GENOMIC DNA]</scope>
    <source>
        <strain evidence="4">JCM 16953</strain>
    </source>
</reference>
<dbReference type="PANTHER" id="PTHR46889:SF4">
    <property type="entry name" value="TRANSPOSASE INSO FOR INSERTION SEQUENCE ELEMENT IS911B-RELATED"/>
    <property type="match status" value="1"/>
</dbReference>
<organism evidence="3 4">
    <name type="scientific">Nocardioides panacisoli</name>
    <dbReference type="NCBI Taxonomy" id="627624"/>
    <lineage>
        <taxon>Bacteria</taxon>
        <taxon>Bacillati</taxon>
        <taxon>Actinomycetota</taxon>
        <taxon>Actinomycetes</taxon>
        <taxon>Propionibacteriales</taxon>
        <taxon>Nocardioidaceae</taxon>
        <taxon>Nocardioides</taxon>
    </lineage>
</organism>
<proteinExistence type="predicted"/>
<dbReference type="Proteomes" id="UP001501821">
    <property type="component" value="Unassembled WGS sequence"/>
</dbReference>